<keyword evidence="2" id="KW-0812">Transmembrane</keyword>
<comment type="caution">
    <text evidence="3">The sequence shown here is derived from an EMBL/GenBank/DDBJ whole genome shotgun (WGS) entry which is preliminary data.</text>
</comment>
<keyword evidence="2" id="KW-1133">Transmembrane helix</keyword>
<evidence type="ECO:0000313" key="3">
    <source>
        <dbReference type="EMBL" id="KUN58865.1"/>
    </source>
</evidence>
<evidence type="ECO:0000256" key="2">
    <source>
        <dbReference type="SAM" id="Phobius"/>
    </source>
</evidence>
<sequence>MTKDHARKNTARSRQDRAGSAYTSANANTLHDHPGPRFSTVAGAAFETDHDADMSKAAALLAARLAACEPCQKRLTTRILKGDLLVLAALAANLPPIPPPGVRSGTRTIYPVLSTGSGVLILGIIGAMPRRERADLLADAIDHWADLAPTLDAAAASPEQADPSRVIIDLGLPSEPPRADGDPPRIWEFNFTLPAPPPRPAGNGPHEHSFALAPVDLVSYRLVHAPDMAAAAALVGAVADRCGDCQSRLFDDVLDDDPILLAELARTVYSQFDDIGETASPAARSFFPRVRQAGQTGDAEPLLAAIEGMDHDHRSDLLNETLDFWAFIVRGADLTRLNRRGRRR</sequence>
<keyword evidence="2" id="KW-0472">Membrane</keyword>
<name>A0A101RNF4_9ACTN</name>
<evidence type="ECO:0000313" key="4">
    <source>
        <dbReference type="Proteomes" id="UP000053669"/>
    </source>
</evidence>
<dbReference type="EMBL" id="LMWU01000055">
    <property type="protein sequence ID" value="KUN58865.1"/>
    <property type="molecule type" value="Genomic_DNA"/>
</dbReference>
<organism evidence="3 4">
    <name type="scientific">Streptomyces canus</name>
    <dbReference type="NCBI Taxonomy" id="58343"/>
    <lineage>
        <taxon>Bacteria</taxon>
        <taxon>Bacillati</taxon>
        <taxon>Actinomycetota</taxon>
        <taxon>Actinomycetes</taxon>
        <taxon>Kitasatosporales</taxon>
        <taxon>Streptomycetaceae</taxon>
        <taxon>Streptomyces</taxon>
        <taxon>Streptomyces aurantiacus group</taxon>
    </lineage>
</organism>
<feature type="compositionally biased region" description="Basic residues" evidence="1">
    <location>
        <begin position="1"/>
        <end position="11"/>
    </location>
</feature>
<protein>
    <submittedName>
        <fullName evidence="3">Uncharacterized protein</fullName>
    </submittedName>
</protein>
<accession>A0A101RNF4</accession>
<proteinExistence type="predicted"/>
<feature type="region of interest" description="Disordered" evidence="1">
    <location>
        <begin position="1"/>
        <end position="36"/>
    </location>
</feature>
<dbReference type="Proteomes" id="UP000053669">
    <property type="component" value="Unassembled WGS sequence"/>
</dbReference>
<dbReference type="AlphaFoldDB" id="A0A101RNF4"/>
<dbReference type="RefSeq" id="WP_059210627.1">
    <property type="nucleotide sequence ID" value="NZ_KQ948674.1"/>
</dbReference>
<gene>
    <name evidence="3" type="ORF">AQJ46_42080</name>
</gene>
<evidence type="ECO:0000256" key="1">
    <source>
        <dbReference type="SAM" id="MobiDB-lite"/>
    </source>
</evidence>
<feature type="transmembrane region" description="Helical" evidence="2">
    <location>
        <begin position="109"/>
        <end position="128"/>
    </location>
</feature>
<reference evidence="3 4" key="1">
    <citation type="submission" date="2015-10" db="EMBL/GenBank/DDBJ databases">
        <title>Draft genome sequence of Streptomyces canus DSM 40017, type strain for the species Streptomyces canus.</title>
        <authorList>
            <person name="Ruckert C."/>
            <person name="Winkler A."/>
            <person name="Kalinowski J."/>
            <person name="Kampfer P."/>
            <person name="Glaeser S."/>
        </authorList>
    </citation>
    <scope>NUCLEOTIDE SEQUENCE [LARGE SCALE GENOMIC DNA]</scope>
    <source>
        <strain evidence="3 4">DSM 40017</strain>
    </source>
</reference>